<feature type="compositionally biased region" description="Polar residues" evidence="1">
    <location>
        <begin position="155"/>
        <end position="168"/>
    </location>
</feature>
<gene>
    <name evidence="2" type="ORF">CTHT_0050460</name>
</gene>
<evidence type="ECO:0008006" key="4">
    <source>
        <dbReference type="Google" id="ProtNLM"/>
    </source>
</evidence>
<dbReference type="KEGG" id="cthr:CTHT_0050460"/>
<evidence type="ECO:0000313" key="2">
    <source>
        <dbReference type="EMBL" id="EGS18448.1"/>
    </source>
</evidence>
<sequence>MPTLTRQPFAPVDGARLQSLTSIKNRQNAIPSSPAKRKVADVLDTDDSENVDPALFSKRAKGLSADSDLTKSFKPATFVLSRAPPRASLSSTKDVFDAHSAKSSFAQPRTILQPKFPAARSTLRSSLLSPLSSPSAALPGRSPPRSSKRPGIFSRQRTQHPSTPSTFRSAHLGVPFSLDAALKGTIPSYSGSLRNSTSTSGSVKNSKNLDFLLPPESRSSWTFEIYEDTPEQEMTNLLQHSTCTLDISSDEESEQRDKRERAEGRDKENIPPPDDVSQTPARSPRAVPSFLDGDDMVEKQRGPLAEMNAADFYAEGCDKTSIFIVPGDEEDPESVVDESDQAVPECQAEGGLNELPLPQGQPNDEPEDVVLSSASKSFKIWEGDDAEDEANPSAFVA</sequence>
<keyword evidence="3" id="KW-1185">Reference proteome</keyword>
<organism evidence="3">
    <name type="scientific">Chaetomium thermophilum (strain DSM 1495 / CBS 144.50 / IMI 039719)</name>
    <name type="common">Thermochaetoides thermophila</name>
    <dbReference type="NCBI Taxonomy" id="759272"/>
    <lineage>
        <taxon>Eukaryota</taxon>
        <taxon>Fungi</taxon>
        <taxon>Dikarya</taxon>
        <taxon>Ascomycota</taxon>
        <taxon>Pezizomycotina</taxon>
        <taxon>Sordariomycetes</taxon>
        <taxon>Sordariomycetidae</taxon>
        <taxon>Sordariales</taxon>
        <taxon>Chaetomiaceae</taxon>
        <taxon>Thermochaetoides</taxon>
    </lineage>
</organism>
<feature type="compositionally biased region" description="Low complexity" evidence="1">
    <location>
        <begin position="129"/>
        <end position="145"/>
    </location>
</feature>
<dbReference type="EMBL" id="GL988045">
    <property type="protein sequence ID" value="EGS18448.1"/>
    <property type="molecule type" value="Genomic_DNA"/>
</dbReference>
<proteinExistence type="predicted"/>
<feature type="compositionally biased region" description="Basic and acidic residues" evidence="1">
    <location>
        <begin position="255"/>
        <end position="269"/>
    </location>
</feature>
<dbReference type="OMA" id="WESGSAH"/>
<dbReference type="OrthoDB" id="425602at2759"/>
<dbReference type="eggNOG" id="ENOG502SC0Q">
    <property type="taxonomic scope" value="Eukaryota"/>
</dbReference>
<name>G0SD18_CHATD</name>
<dbReference type="HOGENOM" id="CLU_055842_0_0_1"/>
<dbReference type="GeneID" id="18259084"/>
<dbReference type="Proteomes" id="UP000008066">
    <property type="component" value="Unassembled WGS sequence"/>
</dbReference>
<protein>
    <recommendedName>
        <fullName evidence="4">Thymidylate kinase</fullName>
    </recommendedName>
</protein>
<evidence type="ECO:0000256" key="1">
    <source>
        <dbReference type="SAM" id="MobiDB-lite"/>
    </source>
</evidence>
<feature type="compositionally biased region" description="Polar residues" evidence="1">
    <location>
        <begin position="189"/>
        <end position="208"/>
    </location>
</feature>
<feature type="region of interest" description="Disordered" evidence="1">
    <location>
        <begin position="244"/>
        <end position="293"/>
    </location>
</feature>
<feature type="region of interest" description="Disordered" evidence="1">
    <location>
        <begin position="129"/>
        <end position="170"/>
    </location>
</feature>
<dbReference type="AlphaFoldDB" id="G0SD18"/>
<feature type="region of interest" description="Disordered" evidence="1">
    <location>
        <begin position="189"/>
        <end position="211"/>
    </location>
</feature>
<evidence type="ECO:0000313" key="3">
    <source>
        <dbReference type="Proteomes" id="UP000008066"/>
    </source>
</evidence>
<accession>G0SD18</accession>
<reference evidence="2 3" key="1">
    <citation type="journal article" date="2011" name="Cell">
        <title>Insight into structure and assembly of the nuclear pore complex by utilizing the genome of a eukaryotic thermophile.</title>
        <authorList>
            <person name="Amlacher S."/>
            <person name="Sarges P."/>
            <person name="Flemming D."/>
            <person name="van Noort V."/>
            <person name="Kunze R."/>
            <person name="Devos D.P."/>
            <person name="Arumugam M."/>
            <person name="Bork P."/>
            <person name="Hurt E."/>
        </authorList>
    </citation>
    <scope>NUCLEOTIDE SEQUENCE [LARGE SCALE GENOMIC DNA]</scope>
    <source>
        <strain evidence="3">DSM 1495 / CBS 144.50 / IMI 039719</strain>
    </source>
</reference>
<dbReference type="STRING" id="759272.G0SD18"/>
<dbReference type="RefSeq" id="XP_006695393.1">
    <property type="nucleotide sequence ID" value="XM_006695330.1"/>
</dbReference>